<dbReference type="AlphaFoldDB" id="A0ABD0RKC2"/>
<gene>
    <name evidence="6" type="ORF">M9458_007522</name>
</gene>
<dbReference type="PROSITE" id="PS51720">
    <property type="entry name" value="G_AIG1"/>
    <property type="match status" value="1"/>
</dbReference>
<comment type="caution">
    <text evidence="6">The sequence shown here is derived from an EMBL/GenBank/DDBJ whole genome shotgun (WGS) entry which is preliminary data.</text>
</comment>
<dbReference type="InterPro" id="IPR006703">
    <property type="entry name" value="G_AIG1"/>
</dbReference>
<dbReference type="PANTHER" id="PTHR10903">
    <property type="entry name" value="GTPASE, IMAP FAMILY MEMBER-RELATED"/>
    <property type="match status" value="1"/>
</dbReference>
<evidence type="ECO:0000259" key="5">
    <source>
        <dbReference type="PROSITE" id="PS51720"/>
    </source>
</evidence>
<evidence type="ECO:0000313" key="6">
    <source>
        <dbReference type="EMBL" id="KAL0198982.1"/>
    </source>
</evidence>
<evidence type="ECO:0000256" key="1">
    <source>
        <dbReference type="ARBA" id="ARBA00008535"/>
    </source>
</evidence>
<dbReference type="Gene3D" id="3.40.50.300">
    <property type="entry name" value="P-loop containing nucleotide triphosphate hydrolases"/>
    <property type="match status" value="1"/>
</dbReference>
<evidence type="ECO:0000256" key="3">
    <source>
        <dbReference type="ARBA" id="ARBA00023134"/>
    </source>
</evidence>
<feature type="compositionally biased region" description="Acidic residues" evidence="4">
    <location>
        <begin position="303"/>
        <end position="312"/>
    </location>
</feature>
<keyword evidence="7" id="KW-1185">Reference proteome</keyword>
<dbReference type="FunFam" id="3.40.50.300:FF:000366">
    <property type="entry name" value="GTPase, IMAP family member 2"/>
    <property type="match status" value="1"/>
</dbReference>
<feature type="region of interest" description="Disordered" evidence="4">
    <location>
        <begin position="265"/>
        <end position="336"/>
    </location>
</feature>
<evidence type="ECO:0000313" key="7">
    <source>
        <dbReference type="Proteomes" id="UP001529510"/>
    </source>
</evidence>
<accession>A0ABD0RKC2</accession>
<dbReference type="SUPFAM" id="SSF52540">
    <property type="entry name" value="P-loop containing nucleoside triphosphate hydrolases"/>
    <property type="match status" value="1"/>
</dbReference>
<dbReference type="PANTHER" id="PTHR10903:SF170">
    <property type="entry name" value="GTPASE IMAP FAMILY MEMBER 7"/>
    <property type="match status" value="1"/>
</dbReference>
<feature type="compositionally biased region" description="Basic residues" evidence="4">
    <location>
        <begin position="325"/>
        <end position="336"/>
    </location>
</feature>
<keyword evidence="2" id="KW-0547">Nucleotide-binding</keyword>
<organism evidence="6 7">
    <name type="scientific">Cirrhinus mrigala</name>
    <name type="common">Mrigala</name>
    <dbReference type="NCBI Taxonomy" id="683832"/>
    <lineage>
        <taxon>Eukaryota</taxon>
        <taxon>Metazoa</taxon>
        <taxon>Chordata</taxon>
        <taxon>Craniata</taxon>
        <taxon>Vertebrata</taxon>
        <taxon>Euteleostomi</taxon>
        <taxon>Actinopterygii</taxon>
        <taxon>Neopterygii</taxon>
        <taxon>Teleostei</taxon>
        <taxon>Ostariophysi</taxon>
        <taxon>Cypriniformes</taxon>
        <taxon>Cyprinidae</taxon>
        <taxon>Labeoninae</taxon>
        <taxon>Labeonini</taxon>
        <taxon>Cirrhinus</taxon>
    </lineage>
</organism>
<dbReference type="Pfam" id="PF04548">
    <property type="entry name" value="AIG1"/>
    <property type="match status" value="1"/>
</dbReference>
<evidence type="ECO:0000256" key="4">
    <source>
        <dbReference type="SAM" id="MobiDB-lite"/>
    </source>
</evidence>
<dbReference type="Proteomes" id="UP001529510">
    <property type="component" value="Unassembled WGS sequence"/>
</dbReference>
<dbReference type="GO" id="GO:0005525">
    <property type="term" value="F:GTP binding"/>
    <property type="evidence" value="ECO:0007669"/>
    <property type="project" value="UniProtKB-KW"/>
</dbReference>
<proteinExistence type="inferred from homology"/>
<evidence type="ECO:0000256" key="2">
    <source>
        <dbReference type="ARBA" id="ARBA00022741"/>
    </source>
</evidence>
<feature type="domain" description="AIG1-type G" evidence="5">
    <location>
        <begin position="1"/>
        <end position="168"/>
    </location>
</feature>
<keyword evidence="3" id="KW-0342">GTP-binding</keyword>
<feature type="compositionally biased region" description="Basic and acidic residues" evidence="4">
    <location>
        <begin position="313"/>
        <end position="324"/>
    </location>
</feature>
<sequence length="336" mass="39541">MCSVTTVCQKKVCEVDGRSIAVVDTPGLFDTTLSNDQVVEEIMKCVSLLSPGPHVFVIVLSVGRFTKEESDTVDLIKKIFGPNAAHFSNVLFTRGDDLGNKSIEKYVERGNNAEVKKLISDCGNRFLPFINKENQDRNQVIQLLKMIEEVKNTKEGQYFTNSMFEEAEMSIKKRMKEILKEKEREIHTQNEALKAKDEMEIKNLKKRLKEEKQRADKVKEKMENQIRIERSEKEQDREMAERLKQDLQREKIERDIMKAKHEEDIKEMVKKHEDEARRKAEEINDFRDRKKKWNLHINKKLEEPDESMEDHEDQQKGEKEELIKGNKRKNKNCVIF</sequence>
<comment type="similarity">
    <text evidence="1">Belongs to the TRAFAC class TrmE-Era-EngA-EngB-Septin-like GTPase superfamily. AIG1/Toc34/Toc159-like paraseptin GTPase family. IAN subfamily.</text>
</comment>
<dbReference type="InterPro" id="IPR027417">
    <property type="entry name" value="P-loop_NTPase"/>
</dbReference>
<dbReference type="InterPro" id="IPR045058">
    <property type="entry name" value="GIMA/IAN/Toc"/>
</dbReference>
<feature type="compositionally biased region" description="Basic residues" evidence="4">
    <location>
        <begin position="289"/>
        <end position="298"/>
    </location>
</feature>
<protein>
    <recommendedName>
        <fullName evidence="5">AIG1-type G domain-containing protein</fullName>
    </recommendedName>
</protein>
<name>A0ABD0RKC2_CIRMR</name>
<dbReference type="EMBL" id="JAMKFB020000003">
    <property type="protein sequence ID" value="KAL0198982.1"/>
    <property type="molecule type" value="Genomic_DNA"/>
</dbReference>
<feature type="compositionally biased region" description="Basic and acidic residues" evidence="4">
    <location>
        <begin position="265"/>
        <end position="288"/>
    </location>
</feature>
<reference evidence="6 7" key="1">
    <citation type="submission" date="2024-05" db="EMBL/GenBank/DDBJ databases">
        <title>Genome sequencing and assembly of Indian major carp, Cirrhinus mrigala (Hamilton, 1822).</title>
        <authorList>
            <person name="Mohindra V."/>
            <person name="Chowdhury L.M."/>
            <person name="Lal K."/>
            <person name="Jena J.K."/>
        </authorList>
    </citation>
    <scope>NUCLEOTIDE SEQUENCE [LARGE SCALE GENOMIC DNA]</scope>
    <source>
        <strain evidence="6">CM1030</strain>
        <tissue evidence="6">Blood</tissue>
    </source>
</reference>